<accession>A0A7S3LRB8</accession>
<reference evidence="6" key="1">
    <citation type="submission" date="2021-01" db="EMBL/GenBank/DDBJ databases">
        <authorList>
            <person name="Corre E."/>
            <person name="Pelletier E."/>
            <person name="Niang G."/>
            <person name="Scheremetjew M."/>
            <person name="Finn R."/>
            <person name="Kale V."/>
            <person name="Holt S."/>
            <person name="Cochrane G."/>
            <person name="Meng A."/>
            <person name="Brown T."/>
            <person name="Cohen L."/>
        </authorList>
    </citation>
    <scope>NUCLEOTIDE SEQUENCE</scope>
    <source>
        <strain evidence="6">GSBS06</strain>
    </source>
</reference>
<evidence type="ECO:0000313" key="6">
    <source>
        <dbReference type="EMBL" id="CAE0439780.1"/>
    </source>
</evidence>
<dbReference type="InterPro" id="IPR038765">
    <property type="entry name" value="Papain-like_cys_pep_sf"/>
</dbReference>
<dbReference type="AlphaFoldDB" id="A0A7S3LRB8"/>
<feature type="domain" description="OTU" evidence="5">
    <location>
        <begin position="203"/>
        <end position="355"/>
    </location>
</feature>
<keyword evidence="3" id="KW-0645">Protease</keyword>
<dbReference type="PANTHER" id="PTHR13312:SF0">
    <property type="entry name" value="UBIQUITIN THIOESTERASE OTU1"/>
    <property type="match status" value="1"/>
</dbReference>
<keyword evidence="3" id="KW-0833">Ubl conjugation pathway</keyword>
<dbReference type="GO" id="GO:0036503">
    <property type="term" value="P:ERAD pathway"/>
    <property type="evidence" value="ECO:0007669"/>
    <property type="project" value="TreeGrafter"/>
</dbReference>
<feature type="compositionally biased region" description="Polar residues" evidence="4">
    <location>
        <begin position="144"/>
        <end position="154"/>
    </location>
</feature>
<evidence type="ECO:0000256" key="4">
    <source>
        <dbReference type="SAM" id="MobiDB-lite"/>
    </source>
</evidence>
<dbReference type="EMBL" id="HBIN01013189">
    <property type="protein sequence ID" value="CAE0439780.1"/>
    <property type="molecule type" value="Transcribed_RNA"/>
</dbReference>
<evidence type="ECO:0000256" key="1">
    <source>
        <dbReference type="ARBA" id="ARBA00000707"/>
    </source>
</evidence>
<feature type="region of interest" description="Disordered" evidence="4">
    <location>
        <begin position="121"/>
        <end position="185"/>
    </location>
</feature>
<dbReference type="InterPro" id="IPR003323">
    <property type="entry name" value="OTU_dom"/>
</dbReference>
<dbReference type="Gene3D" id="3.90.70.80">
    <property type="match status" value="1"/>
</dbReference>
<protein>
    <recommendedName>
        <fullName evidence="3">Ubiquitin thioesterase OTU</fullName>
        <ecNumber evidence="3">3.4.19.12</ecNumber>
    </recommendedName>
</protein>
<keyword evidence="2 3" id="KW-0378">Hydrolase</keyword>
<comment type="catalytic activity">
    <reaction evidence="1 3">
        <text>Thiol-dependent hydrolysis of ester, thioester, amide, peptide and isopeptide bonds formed by the C-terminal Gly of ubiquitin (a 76-residue protein attached to proteins as an intracellular targeting signal).</text>
        <dbReference type="EC" id="3.4.19.12"/>
    </reaction>
</comment>
<comment type="function">
    <text evidence="3">Hydrolase that can remove conjugated ubiquitin from proteins and may therefore play an important regulatory role at the level of protein turnover by preventing degradation.</text>
</comment>
<gene>
    <name evidence="6" type="ORF">ASTO00021_LOCUS9954</name>
</gene>
<dbReference type="SUPFAM" id="SSF54001">
    <property type="entry name" value="Cysteine proteinases"/>
    <property type="match status" value="1"/>
</dbReference>
<name>A0A7S3LRB8_9STRA</name>
<dbReference type="EC" id="3.4.19.12" evidence="3"/>
<keyword evidence="3" id="KW-0963">Cytoplasm</keyword>
<dbReference type="Pfam" id="PF02338">
    <property type="entry name" value="OTU"/>
    <property type="match status" value="1"/>
</dbReference>
<comment type="subcellular location">
    <subcellularLocation>
        <location evidence="3">Cytoplasm</location>
    </subcellularLocation>
</comment>
<dbReference type="PANTHER" id="PTHR13312">
    <property type="entry name" value="HIV-INDUCED PROTEIN-7-LIKE PROTEASE"/>
    <property type="match status" value="1"/>
</dbReference>
<dbReference type="PROSITE" id="PS50802">
    <property type="entry name" value="OTU"/>
    <property type="match status" value="1"/>
</dbReference>
<evidence type="ECO:0000259" key="5">
    <source>
        <dbReference type="PROSITE" id="PS50802"/>
    </source>
</evidence>
<organism evidence="6">
    <name type="scientific">Aplanochytrium stocchinoi</name>
    <dbReference type="NCBI Taxonomy" id="215587"/>
    <lineage>
        <taxon>Eukaryota</taxon>
        <taxon>Sar</taxon>
        <taxon>Stramenopiles</taxon>
        <taxon>Bigyra</taxon>
        <taxon>Labyrinthulomycetes</taxon>
        <taxon>Thraustochytrida</taxon>
        <taxon>Thraustochytriidae</taxon>
        <taxon>Aplanochytrium</taxon>
    </lineage>
</organism>
<evidence type="ECO:0000256" key="3">
    <source>
        <dbReference type="RuleBase" id="RU367104"/>
    </source>
</evidence>
<proteinExistence type="predicted"/>
<dbReference type="GO" id="GO:0005634">
    <property type="term" value="C:nucleus"/>
    <property type="evidence" value="ECO:0007669"/>
    <property type="project" value="TreeGrafter"/>
</dbReference>
<keyword evidence="3" id="KW-0788">Thiol protease</keyword>
<evidence type="ECO:0000256" key="2">
    <source>
        <dbReference type="ARBA" id="ARBA00022801"/>
    </source>
</evidence>
<dbReference type="GO" id="GO:0030968">
    <property type="term" value="P:endoplasmic reticulum unfolded protein response"/>
    <property type="evidence" value="ECO:0007669"/>
    <property type="project" value="TreeGrafter"/>
</dbReference>
<dbReference type="GO" id="GO:0004843">
    <property type="term" value="F:cysteine-type deubiquitinase activity"/>
    <property type="evidence" value="ECO:0007669"/>
    <property type="project" value="UniProtKB-UniRule"/>
</dbReference>
<dbReference type="GO" id="GO:0016579">
    <property type="term" value="P:protein deubiquitination"/>
    <property type="evidence" value="ECO:0007669"/>
    <property type="project" value="TreeGrafter"/>
</dbReference>
<sequence>MADIQSKVQEELVRTKKDLIKKAKAVKLDKDNRTRTYIHARRLWNEFGKYQKAGKYDLAFYCLHLYLRVVLENKLHRKEGFDENFHKVANETLENLKILEIELERCYNGIRQQLWKKHLQQQHNEAISPKRPAPAAPTARKPAQSQEEPATFSSIKRENSLYPDLNNPTPAPSHPHGRDRSESAGGRFLRSSFDATKNRPTNFRQHRVDGDGHCAFRAIAQGQGNGNLPSVIEEQKALELRKRVAKELISLRDEEMMETGLTVEQVVTMDPSGKHSNFTSYVRGMAGSDYAGEMELWIISKALNLGISVFKNGSTGYEHMVTYGEGKNNTKDVSLLWQPGQMGDGGNHYDALIPA</sequence>
<dbReference type="GO" id="GO:0005829">
    <property type="term" value="C:cytosol"/>
    <property type="evidence" value="ECO:0007669"/>
    <property type="project" value="TreeGrafter"/>
</dbReference>